<feature type="transmembrane region" description="Helical" evidence="2">
    <location>
        <begin position="299"/>
        <end position="319"/>
    </location>
</feature>
<feature type="transmembrane region" description="Helical" evidence="2">
    <location>
        <begin position="171"/>
        <end position="194"/>
    </location>
</feature>
<feature type="compositionally biased region" description="Low complexity" evidence="1">
    <location>
        <begin position="1"/>
        <end position="26"/>
    </location>
</feature>
<keyword evidence="2" id="KW-0812">Transmembrane</keyword>
<sequence length="804" mass="88610">MSESCTSSSSSEASFGDLSFGDSSDSLAEESEVSAPGRFGSWFRCTSLDKRPTRSSRGFPQQGDGPALTWRAALPDCAWAIFQLLLLLPVLVPEFTTLSGGANVCADVIQARRKHLGGAAHGIQRAMRFSVLVYASSALINIAANLFISLRMRKTFASASGQSKMLSTEASVCTVLSLSWLLAMLSAGSCAATWCLPGIRGFQLGFVLNVATTPVLLLLVAAFIRSVKLRLQLLEVGYGNPLGAQWLKCWVHTLVVMAMLATAWHVSSYVASGIFHQEFQALISKRDLGAQGTRSHDKFVASLVFISFSITSTVTVQAFQRMEQAAQPAVVSRDLGAYIKAEAAWAKTELRNARLAVLLTCLSSAVAALLCIFRPWILEMCSRDDDRCFIAYQLVVPVLELGAVSVEIISLFALLGIFSDKPPDIRVEARQTRRFSQGSRRMHRLDSDTEAWWATARELASRSISLQQLLRFWASLGSNDSNAGGPMPHYDADYSTTNDVVRQAIIPMSRVDDGGVSLAQVLQTNTGADLPHAMVTHSWRNNFRDLVAAIIADAGKKDQYWRVANKLNTSQSPEGLLRKLRGLEQRYWICAFCVNQHASICNGFTEAPPRQDISDFARWWASRHDSVTKEPLPVCSCCQPKLFSNKDPTRCELNKFDDMMTVLHDSVLGFRQVVAVDRQLDVFHRAWCVAELVEASRLDMQQVIQVHKTSELDIYSVDTQAYATLATLSVRDCSASRPEDKADILAKIGDTEEFDAKLHAVIFGQHGLLGRRFHGFGALDAAARTARRVKEVCELRRKDHPSSP</sequence>
<evidence type="ECO:0000256" key="2">
    <source>
        <dbReference type="SAM" id="Phobius"/>
    </source>
</evidence>
<evidence type="ECO:0000313" key="3">
    <source>
        <dbReference type="EMBL" id="CAE7247289.1"/>
    </source>
</evidence>
<dbReference type="EMBL" id="CAJNDS010001112">
    <property type="protein sequence ID" value="CAE7247289.1"/>
    <property type="molecule type" value="Genomic_DNA"/>
</dbReference>
<organism evidence="3 4">
    <name type="scientific">Symbiodinium natans</name>
    <dbReference type="NCBI Taxonomy" id="878477"/>
    <lineage>
        <taxon>Eukaryota</taxon>
        <taxon>Sar</taxon>
        <taxon>Alveolata</taxon>
        <taxon>Dinophyceae</taxon>
        <taxon>Suessiales</taxon>
        <taxon>Symbiodiniaceae</taxon>
        <taxon>Symbiodinium</taxon>
    </lineage>
</organism>
<evidence type="ECO:0000313" key="4">
    <source>
        <dbReference type="Proteomes" id="UP000604046"/>
    </source>
</evidence>
<comment type="caution">
    <text evidence="3">The sequence shown here is derived from an EMBL/GenBank/DDBJ whole genome shotgun (WGS) entry which is preliminary data.</text>
</comment>
<feature type="transmembrane region" description="Helical" evidence="2">
    <location>
        <begin position="389"/>
        <end position="418"/>
    </location>
</feature>
<feature type="transmembrane region" description="Helical" evidence="2">
    <location>
        <begin position="131"/>
        <end position="150"/>
    </location>
</feature>
<protein>
    <submittedName>
        <fullName evidence="3">Scn11a protein</fullName>
    </submittedName>
</protein>
<name>A0A812LUG5_9DINO</name>
<reference evidence="3" key="1">
    <citation type="submission" date="2021-02" db="EMBL/GenBank/DDBJ databases">
        <authorList>
            <person name="Dougan E. K."/>
            <person name="Rhodes N."/>
            <person name="Thang M."/>
            <person name="Chan C."/>
        </authorList>
    </citation>
    <scope>NUCLEOTIDE SEQUENCE</scope>
</reference>
<feature type="transmembrane region" description="Helical" evidence="2">
    <location>
        <begin position="206"/>
        <end position="224"/>
    </location>
</feature>
<keyword evidence="2" id="KW-1133">Transmembrane helix</keyword>
<dbReference type="AlphaFoldDB" id="A0A812LUG5"/>
<keyword evidence="2" id="KW-0472">Membrane</keyword>
<gene>
    <name evidence="3" type="primary">Scn11a</name>
    <name evidence="3" type="ORF">SNAT2548_LOCUS11810</name>
</gene>
<dbReference type="Proteomes" id="UP000604046">
    <property type="component" value="Unassembled WGS sequence"/>
</dbReference>
<keyword evidence="4" id="KW-1185">Reference proteome</keyword>
<evidence type="ECO:0000256" key="1">
    <source>
        <dbReference type="SAM" id="MobiDB-lite"/>
    </source>
</evidence>
<feature type="transmembrane region" description="Helical" evidence="2">
    <location>
        <begin position="355"/>
        <end position="377"/>
    </location>
</feature>
<feature type="region of interest" description="Disordered" evidence="1">
    <location>
        <begin position="1"/>
        <end position="34"/>
    </location>
</feature>
<proteinExistence type="predicted"/>
<accession>A0A812LUG5</accession>
<dbReference type="OrthoDB" id="426257at2759"/>